<dbReference type="AlphaFoldDB" id="A0AAN4ZN81"/>
<protein>
    <submittedName>
        <fullName evidence="2">Uncharacterized protein</fullName>
    </submittedName>
</protein>
<evidence type="ECO:0000313" key="2">
    <source>
        <dbReference type="EMBL" id="GMR41367.1"/>
    </source>
</evidence>
<proteinExistence type="predicted"/>
<accession>A0AAN4ZN81</accession>
<comment type="caution">
    <text evidence="2">The sequence shown here is derived from an EMBL/GenBank/DDBJ whole genome shotgun (WGS) entry which is preliminary data.</text>
</comment>
<evidence type="ECO:0000313" key="3">
    <source>
        <dbReference type="Proteomes" id="UP001328107"/>
    </source>
</evidence>
<sequence length="101" mass="10549">PEILNEAFSPILSPLNCSAVSFAPLRSSTISSSGLVVVVVVVVDDVVVLSSSLTQRSIPDAQGSSSLPSPQSLTPSLNQWGSTQLGELGQRSADGEEEHMR</sequence>
<reference evidence="3" key="1">
    <citation type="submission" date="2022-10" db="EMBL/GenBank/DDBJ databases">
        <title>Genome assembly of Pristionchus species.</title>
        <authorList>
            <person name="Yoshida K."/>
            <person name="Sommer R.J."/>
        </authorList>
    </citation>
    <scope>NUCLEOTIDE SEQUENCE [LARGE SCALE GENOMIC DNA]</scope>
    <source>
        <strain evidence="3">RS5460</strain>
    </source>
</reference>
<organism evidence="2 3">
    <name type="scientific">Pristionchus mayeri</name>
    <dbReference type="NCBI Taxonomy" id="1317129"/>
    <lineage>
        <taxon>Eukaryota</taxon>
        <taxon>Metazoa</taxon>
        <taxon>Ecdysozoa</taxon>
        <taxon>Nematoda</taxon>
        <taxon>Chromadorea</taxon>
        <taxon>Rhabditida</taxon>
        <taxon>Rhabditina</taxon>
        <taxon>Diplogasteromorpha</taxon>
        <taxon>Diplogasteroidea</taxon>
        <taxon>Neodiplogasteridae</taxon>
        <taxon>Pristionchus</taxon>
    </lineage>
</organism>
<evidence type="ECO:0000256" key="1">
    <source>
        <dbReference type="SAM" id="MobiDB-lite"/>
    </source>
</evidence>
<gene>
    <name evidence="2" type="ORF">PMAYCL1PPCAC_11562</name>
</gene>
<dbReference type="EMBL" id="BTRK01000003">
    <property type="protein sequence ID" value="GMR41367.1"/>
    <property type="molecule type" value="Genomic_DNA"/>
</dbReference>
<keyword evidence="3" id="KW-1185">Reference proteome</keyword>
<feature type="region of interest" description="Disordered" evidence="1">
    <location>
        <begin position="57"/>
        <end position="101"/>
    </location>
</feature>
<dbReference type="Proteomes" id="UP001328107">
    <property type="component" value="Unassembled WGS sequence"/>
</dbReference>
<feature type="non-terminal residue" evidence="2">
    <location>
        <position position="1"/>
    </location>
</feature>
<name>A0AAN4ZN81_9BILA</name>
<feature type="compositionally biased region" description="Low complexity" evidence="1">
    <location>
        <begin position="64"/>
        <end position="77"/>
    </location>
</feature>